<name>A0A059UEE2_MESGB</name>
<dbReference type="EMBL" id="KF770816">
    <property type="protein sequence ID" value="AHZ63125.1"/>
    <property type="molecule type" value="mRNA"/>
</dbReference>
<feature type="chain" id="PRO_5001583122" evidence="1">
    <location>
        <begin position="25"/>
        <end position="76"/>
    </location>
</feature>
<feature type="signal peptide" evidence="1">
    <location>
        <begin position="1"/>
        <end position="24"/>
    </location>
</feature>
<evidence type="ECO:0000313" key="2">
    <source>
        <dbReference type="EMBL" id="AHZ63125.1"/>
    </source>
</evidence>
<proteinExistence type="evidence at transcript level"/>
<sequence length="76" mass="8702">MSSKTLLVLLLVGVLVSTFFTADAYPASMDFDNDALEELDNLDLDDYFDLEPADFVLLDMWANMLENSDFDDDFEY</sequence>
<accession>A0A059UEE2</accession>
<evidence type="ECO:0000256" key="1">
    <source>
        <dbReference type="SAM" id="SignalP"/>
    </source>
</evidence>
<dbReference type="AlphaFoldDB" id="A0A059UEE2"/>
<keyword evidence="1" id="KW-0732">Signal</keyword>
<organism evidence="2">
    <name type="scientific">Mesobuthus gibbosus</name>
    <name type="common">Mediterranean checkered scorpion</name>
    <name type="synonym">Buthus gibbosus</name>
    <dbReference type="NCBI Taxonomy" id="123226"/>
    <lineage>
        <taxon>Eukaryota</taxon>
        <taxon>Metazoa</taxon>
        <taxon>Ecdysozoa</taxon>
        <taxon>Arthropoda</taxon>
        <taxon>Chelicerata</taxon>
        <taxon>Arachnida</taxon>
        <taxon>Scorpiones</taxon>
        <taxon>Buthida</taxon>
        <taxon>Buthoidea</taxon>
        <taxon>Buthidae</taxon>
        <taxon>Mesobuthus</taxon>
    </lineage>
</organism>
<protein>
    <submittedName>
        <fullName evidence="2">Antimicrobial non-disulfide-bridged peptide 6</fullName>
    </submittedName>
</protein>
<reference evidence="2" key="1">
    <citation type="journal article" date="2014" name="BMC Genomics">
        <title>The Mediterranean scorpion Mesobuthus gibbosus (Scorpiones, Buthidae): transcriptome analysis and organization of the genome encoding chlorotoxin-like peptides.</title>
        <authorList>
            <person name="Diego-Garcia E."/>
            <person name="Caliskan F."/>
            <person name="Tytgat J."/>
        </authorList>
    </citation>
    <scope>NUCLEOTIDE SEQUENCE</scope>
</reference>